<sequence>MNDGVERGLVKMSAICSNDRVVCEMHSGEVVAKDGRRGETWLLQFGEKVLNPLDFRECRC</sequence>
<protein>
    <submittedName>
        <fullName evidence="1">Uncharacterized protein</fullName>
    </submittedName>
</protein>
<gene>
    <name evidence="1" type="ORF">PIB30_078444</name>
</gene>
<accession>A0ABU6ZPF3</accession>
<reference evidence="1 2" key="1">
    <citation type="journal article" date="2023" name="Plants (Basel)">
        <title>Bridging the Gap: Combining Genomics and Transcriptomics Approaches to Understand Stylosanthes scabra, an Orphan Legume from the Brazilian Caatinga.</title>
        <authorList>
            <person name="Ferreira-Neto J.R.C."/>
            <person name="da Silva M.D."/>
            <person name="Binneck E."/>
            <person name="de Melo N.F."/>
            <person name="da Silva R.H."/>
            <person name="de Melo A.L.T.M."/>
            <person name="Pandolfi V."/>
            <person name="Bustamante F.O."/>
            <person name="Brasileiro-Vidal A.C."/>
            <person name="Benko-Iseppon A.M."/>
        </authorList>
    </citation>
    <scope>NUCLEOTIDE SEQUENCE [LARGE SCALE GENOMIC DNA]</scope>
    <source>
        <tissue evidence="1">Leaves</tissue>
    </source>
</reference>
<evidence type="ECO:0000313" key="1">
    <source>
        <dbReference type="EMBL" id="MED6223881.1"/>
    </source>
</evidence>
<keyword evidence="2" id="KW-1185">Reference proteome</keyword>
<comment type="caution">
    <text evidence="1">The sequence shown here is derived from an EMBL/GenBank/DDBJ whole genome shotgun (WGS) entry which is preliminary data.</text>
</comment>
<evidence type="ECO:0000313" key="2">
    <source>
        <dbReference type="Proteomes" id="UP001341840"/>
    </source>
</evidence>
<organism evidence="1 2">
    <name type="scientific">Stylosanthes scabra</name>
    <dbReference type="NCBI Taxonomy" id="79078"/>
    <lineage>
        <taxon>Eukaryota</taxon>
        <taxon>Viridiplantae</taxon>
        <taxon>Streptophyta</taxon>
        <taxon>Embryophyta</taxon>
        <taxon>Tracheophyta</taxon>
        <taxon>Spermatophyta</taxon>
        <taxon>Magnoliopsida</taxon>
        <taxon>eudicotyledons</taxon>
        <taxon>Gunneridae</taxon>
        <taxon>Pentapetalae</taxon>
        <taxon>rosids</taxon>
        <taxon>fabids</taxon>
        <taxon>Fabales</taxon>
        <taxon>Fabaceae</taxon>
        <taxon>Papilionoideae</taxon>
        <taxon>50 kb inversion clade</taxon>
        <taxon>dalbergioids sensu lato</taxon>
        <taxon>Dalbergieae</taxon>
        <taxon>Pterocarpus clade</taxon>
        <taxon>Stylosanthes</taxon>
    </lineage>
</organism>
<dbReference type="EMBL" id="JASCZI010272944">
    <property type="protein sequence ID" value="MED6223881.1"/>
    <property type="molecule type" value="Genomic_DNA"/>
</dbReference>
<dbReference type="Proteomes" id="UP001341840">
    <property type="component" value="Unassembled WGS sequence"/>
</dbReference>
<proteinExistence type="predicted"/>
<name>A0ABU6ZPF3_9FABA</name>